<dbReference type="AlphaFoldDB" id="A0A345ILQ0"/>
<evidence type="ECO:0000259" key="2">
    <source>
        <dbReference type="PROSITE" id="PS50943"/>
    </source>
</evidence>
<dbReference type="SUPFAM" id="SSF47413">
    <property type="entry name" value="lambda repressor-like DNA-binding domains"/>
    <property type="match status" value="1"/>
</dbReference>
<dbReference type="InterPro" id="IPR039554">
    <property type="entry name" value="HigA2-like_HTH"/>
</dbReference>
<sequence length="105" mass="11973">MARKWSELREKMTPEQQARAAAKAEAMSLELQLVELRQAREKTQVEVAEAMNTQQAAISKLERREDMYLSTLREYVEALGGHLKLVASFPDGDIPLRSLELSRKT</sequence>
<proteinExistence type="predicted"/>
<protein>
    <submittedName>
        <fullName evidence="3">Transcriptional regulator</fullName>
    </submittedName>
</protein>
<reference evidence="3 4" key="1">
    <citation type="submission" date="2018-07" db="EMBL/GenBank/DDBJ databases">
        <title>Complete Genome and Methylome Analysis of Deinococcus wulumuqiensis NEB 479.</title>
        <authorList>
            <person name="Fomenkov A."/>
            <person name="Luyten Y."/>
            <person name="Vincze T."/>
            <person name="Anton B.P."/>
            <person name="Clark T."/>
            <person name="Roberts R.J."/>
            <person name="Morgan R.D."/>
        </authorList>
    </citation>
    <scope>NUCLEOTIDE SEQUENCE [LARGE SCALE GENOMIC DNA]</scope>
    <source>
        <strain evidence="3 4">NEB 479</strain>
        <plasmid evidence="4">Plasmid pdrdi</plasmid>
    </source>
</reference>
<feature type="coiled-coil region" evidence="1">
    <location>
        <begin position="19"/>
        <end position="53"/>
    </location>
</feature>
<evidence type="ECO:0000313" key="4">
    <source>
        <dbReference type="Proteomes" id="UP000253744"/>
    </source>
</evidence>
<keyword evidence="1" id="KW-0175">Coiled coil</keyword>
<dbReference type="KEGG" id="dwu:DVJ83_15800"/>
<dbReference type="InterPro" id="IPR001387">
    <property type="entry name" value="Cro/C1-type_HTH"/>
</dbReference>
<dbReference type="EMBL" id="CP031163">
    <property type="protein sequence ID" value="AXH00623.1"/>
    <property type="molecule type" value="Genomic_DNA"/>
</dbReference>
<feature type="domain" description="HTH cro/C1-type" evidence="2">
    <location>
        <begin position="33"/>
        <end position="86"/>
    </location>
</feature>
<keyword evidence="3" id="KW-0614">Plasmid</keyword>
<evidence type="ECO:0000256" key="1">
    <source>
        <dbReference type="SAM" id="Coils"/>
    </source>
</evidence>
<dbReference type="Gene3D" id="1.10.260.40">
    <property type="entry name" value="lambda repressor-like DNA-binding domains"/>
    <property type="match status" value="1"/>
</dbReference>
<gene>
    <name evidence="3" type="ORF">DVJ83_15800</name>
</gene>
<dbReference type="SMART" id="SM00530">
    <property type="entry name" value="HTH_XRE"/>
    <property type="match status" value="1"/>
</dbReference>
<dbReference type="Pfam" id="PF13744">
    <property type="entry name" value="HTH_37"/>
    <property type="match status" value="1"/>
</dbReference>
<dbReference type="InterPro" id="IPR010982">
    <property type="entry name" value="Lambda_DNA-bd_dom_sf"/>
</dbReference>
<dbReference type="PROSITE" id="PS50943">
    <property type="entry name" value="HTH_CROC1"/>
    <property type="match status" value="1"/>
</dbReference>
<dbReference type="RefSeq" id="WP_114673279.1">
    <property type="nucleotide sequence ID" value="NZ_CP031163.1"/>
</dbReference>
<geneLocation type="plasmid" evidence="4">
    <name>pdrdi</name>
</geneLocation>
<dbReference type="Proteomes" id="UP000253744">
    <property type="component" value="Plasmid pDrdI"/>
</dbReference>
<dbReference type="GO" id="GO:0003677">
    <property type="term" value="F:DNA binding"/>
    <property type="evidence" value="ECO:0007669"/>
    <property type="project" value="InterPro"/>
</dbReference>
<evidence type="ECO:0000313" key="3">
    <source>
        <dbReference type="EMBL" id="AXH00623.1"/>
    </source>
</evidence>
<accession>A0A345ILQ0</accession>
<organism evidence="3 4">
    <name type="scientific">Deinococcus wulumuqiensis</name>
    <dbReference type="NCBI Taxonomy" id="980427"/>
    <lineage>
        <taxon>Bacteria</taxon>
        <taxon>Thermotogati</taxon>
        <taxon>Deinococcota</taxon>
        <taxon>Deinococci</taxon>
        <taxon>Deinococcales</taxon>
        <taxon>Deinococcaceae</taxon>
        <taxon>Deinococcus</taxon>
    </lineage>
</organism>
<dbReference type="CDD" id="cd00093">
    <property type="entry name" value="HTH_XRE"/>
    <property type="match status" value="1"/>
</dbReference>
<name>A0A345ILQ0_9DEIO</name>